<keyword evidence="5 6" id="KW-0472">Membrane</keyword>
<dbReference type="PANTHER" id="PTHR21355:SF0">
    <property type="entry name" value="G-PROTEIN COUPLED RECEPTOR-ASSOCIATED PROTEIN LMBRD2"/>
    <property type="match status" value="1"/>
</dbReference>
<feature type="transmembrane region" description="Helical" evidence="6">
    <location>
        <begin position="6"/>
        <end position="25"/>
    </location>
</feature>
<comment type="caution">
    <text evidence="7">The sequence shown here is derived from an EMBL/GenBank/DDBJ whole genome shotgun (WGS) entry which is preliminary data.</text>
</comment>
<comment type="similarity">
    <text evidence="2">Belongs to the LIMR family.</text>
</comment>
<feature type="transmembrane region" description="Helical" evidence="6">
    <location>
        <begin position="261"/>
        <end position="283"/>
    </location>
</feature>
<dbReference type="OrthoDB" id="203099at2759"/>
<evidence type="ECO:0000256" key="6">
    <source>
        <dbReference type="SAM" id="Phobius"/>
    </source>
</evidence>
<evidence type="ECO:0000313" key="7">
    <source>
        <dbReference type="EMBL" id="GMG23784.1"/>
    </source>
</evidence>
<evidence type="ECO:0000256" key="3">
    <source>
        <dbReference type="ARBA" id="ARBA00022692"/>
    </source>
</evidence>
<evidence type="ECO:0000256" key="2">
    <source>
        <dbReference type="ARBA" id="ARBA00010487"/>
    </source>
</evidence>
<evidence type="ECO:0000256" key="1">
    <source>
        <dbReference type="ARBA" id="ARBA00004141"/>
    </source>
</evidence>
<keyword evidence="8" id="KW-1185">Reference proteome</keyword>
<feature type="transmembrane region" description="Helical" evidence="6">
    <location>
        <begin position="348"/>
        <end position="369"/>
    </location>
</feature>
<evidence type="ECO:0000256" key="5">
    <source>
        <dbReference type="ARBA" id="ARBA00023136"/>
    </source>
</evidence>
<accession>A0A9W7DE93</accession>
<dbReference type="Proteomes" id="UP001165063">
    <property type="component" value="Unassembled WGS sequence"/>
</dbReference>
<dbReference type="InterPro" id="IPR051584">
    <property type="entry name" value="GPCR-associated_LMBR1"/>
</dbReference>
<dbReference type="GO" id="GO:0016020">
    <property type="term" value="C:membrane"/>
    <property type="evidence" value="ECO:0007669"/>
    <property type="project" value="UniProtKB-SubCell"/>
</dbReference>
<evidence type="ECO:0000256" key="4">
    <source>
        <dbReference type="ARBA" id="ARBA00022989"/>
    </source>
</evidence>
<feature type="transmembrane region" description="Helical" evidence="6">
    <location>
        <begin position="402"/>
        <end position="419"/>
    </location>
</feature>
<proteinExistence type="inferred from homology"/>
<evidence type="ECO:0000313" key="8">
    <source>
        <dbReference type="Proteomes" id="UP001165063"/>
    </source>
</evidence>
<dbReference type="Pfam" id="PF04791">
    <property type="entry name" value="LMBR1"/>
    <property type="match status" value="1"/>
</dbReference>
<reference evidence="7" key="1">
    <citation type="submission" date="2023-04" db="EMBL/GenBank/DDBJ databases">
        <title>Ambrosiozyma monospora NBRC 1965.</title>
        <authorList>
            <person name="Ichikawa N."/>
            <person name="Sato H."/>
            <person name="Tonouchi N."/>
        </authorList>
    </citation>
    <scope>NUCLEOTIDE SEQUENCE</scope>
    <source>
        <strain evidence="7">NBRC 1965</strain>
    </source>
</reference>
<dbReference type="PANTHER" id="PTHR21355">
    <property type="entry name" value="G-PROTEIN COUPLED RECEPTOR-ASSOCIATED PROTEIN LMBRD2"/>
    <property type="match status" value="1"/>
</dbReference>
<feature type="transmembrane region" description="Helical" evidence="6">
    <location>
        <begin position="46"/>
        <end position="65"/>
    </location>
</feature>
<dbReference type="EMBL" id="BSXU01001100">
    <property type="protein sequence ID" value="GMG23784.1"/>
    <property type="molecule type" value="Genomic_DNA"/>
</dbReference>
<dbReference type="InterPro" id="IPR006876">
    <property type="entry name" value="LMBR1-like_membr_prot"/>
</dbReference>
<protein>
    <submittedName>
        <fullName evidence="7">Unnamed protein product</fullName>
    </submittedName>
</protein>
<gene>
    <name evidence="7" type="ORF">Amon01_000284100</name>
</gene>
<feature type="transmembrane region" description="Helical" evidence="6">
    <location>
        <begin position="307"/>
        <end position="328"/>
    </location>
</feature>
<organism evidence="7 8">
    <name type="scientific">Ambrosiozyma monospora</name>
    <name type="common">Yeast</name>
    <name type="synonym">Endomycopsis monosporus</name>
    <dbReference type="NCBI Taxonomy" id="43982"/>
    <lineage>
        <taxon>Eukaryota</taxon>
        <taxon>Fungi</taxon>
        <taxon>Dikarya</taxon>
        <taxon>Ascomycota</taxon>
        <taxon>Saccharomycotina</taxon>
        <taxon>Pichiomycetes</taxon>
        <taxon>Pichiales</taxon>
        <taxon>Pichiaceae</taxon>
        <taxon>Ambrosiozyma</taxon>
    </lineage>
</organism>
<keyword evidence="4 6" id="KW-1133">Transmembrane helix</keyword>
<sequence>MIWRINYWVTFLLTWVILPFLQYWFDSGFFSNRDKLRDSFFKLIKFQLLMILAGLAGLIYLIIHYKSKLTFAFMKSLVITCSHIYSLSLALFLLSHGLITIPMHIWNNCSNYELALSKTYLNLPPLNEKLSETRFELKELCSKIKSIENLQDMIPLEFRDWVIDLVAQIPQEFLDEYLLMETVAVEDVTVKNLTNLTKKLHRAKWKYNHGKITLQSQIDKAVKLEDMVNSKLLGELSFRLTTHNSFIFRRNPRLAYFYHRYVSPVIGVIVSIALITLSVIVVASEELHGSKISFLSMLSTKFLKDDVKILIISVIMLTYICFASLVSLSKVKIFNIYHIESNQSSDPVSCFFFVSYAARLTIPLCYNYLMMLDTELVKKSSFHKFLGDSINLIPLGQFLNDLLPRLIVIPIILTFFKVGERLKRKFRGNFLMDYLLDEFDFEDEYNQSEPDGSGSTGIAIIQNQQQQQQQQQNQDLESNREVFLIQEAKKIIERNLKQNPHLQSTFANSHIRGFNLSPSRTSFPNSTMVLPSSSSVGETLHRSRSTISNKLAGVWSGMMSTVFTRRGSRVSGGGGGGVNGDYSNLRPYNLANGSRSSFESGYSLNTRNNSFESDNRLIRDDELMYLDDDDDDDAEERIVI</sequence>
<comment type="subcellular location">
    <subcellularLocation>
        <location evidence="1">Membrane</location>
        <topology evidence="1">Multi-pass membrane protein</topology>
    </subcellularLocation>
</comment>
<keyword evidence="3 6" id="KW-0812">Transmembrane</keyword>
<dbReference type="AlphaFoldDB" id="A0A9W7DE93"/>
<name>A0A9W7DE93_AMBMO</name>